<dbReference type="InterPro" id="IPR039425">
    <property type="entry name" value="RNA_pol_sigma-70-like"/>
</dbReference>
<dbReference type="GO" id="GO:0016987">
    <property type="term" value="F:sigma factor activity"/>
    <property type="evidence" value="ECO:0007669"/>
    <property type="project" value="UniProtKB-KW"/>
</dbReference>
<evidence type="ECO:0000256" key="1">
    <source>
        <dbReference type="ARBA" id="ARBA00010641"/>
    </source>
</evidence>
<feature type="compositionally biased region" description="Basic and acidic residues" evidence="6">
    <location>
        <begin position="77"/>
        <end position="97"/>
    </location>
</feature>
<feature type="region of interest" description="Disordered" evidence="6">
    <location>
        <begin position="68"/>
        <end position="99"/>
    </location>
</feature>
<dbReference type="SUPFAM" id="SSF88659">
    <property type="entry name" value="Sigma3 and sigma4 domains of RNA polymerase sigma factors"/>
    <property type="match status" value="1"/>
</dbReference>
<keyword evidence="10" id="KW-1185">Reference proteome</keyword>
<gene>
    <name evidence="9" type="ORF">Pla175_25430</name>
</gene>
<proteinExistence type="inferred from homology"/>
<dbReference type="GO" id="GO:0003677">
    <property type="term" value="F:DNA binding"/>
    <property type="evidence" value="ECO:0007669"/>
    <property type="project" value="UniProtKB-KW"/>
</dbReference>
<dbReference type="OrthoDB" id="289887at2"/>
<dbReference type="EMBL" id="CP036291">
    <property type="protein sequence ID" value="QDU89156.1"/>
    <property type="molecule type" value="Genomic_DNA"/>
</dbReference>
<dbReference type="NCBIfam" id="TIGR02937">
    <property type="entry name" value="sigma70-ECF"/>
    <property type="match status" value="1"/>
</dbReference>
<evidence type="ECO:0000256" key="5">
    <source>
        <dbReference type="ARBA" id="ARBA00023163"/>
    </source>
</evidence>
<dbReference type="Pfam" id="PF08281">
    <property type="entry name" value="Sigma70_r4_2"/>
    <property type="match status" value="1"/>
</dbReference>
<dbReference type="RefSeq" id="WP_145285098.1">
    <property type="nucleotide sequence ID" value="NZ_CP036291.1"/>
</dbReference>
<keyword evidence="5" id="KW-0804">Transcription</keyword>
<protein>
    <submittedName>
        <fullName evidence="9">RNA polymerase sigma factor SigL</fullName>
    </submittedName>
</protein>
<evidence type="ECO:0000259" key="7">
    <source>
        <dbReference type="Pfam" id="PF04542"/>
    </source>
</evidence>
<sequence length="176" mass="19748">MARLLSSDELGRLLDRHGPALRLYAAQWCAAPDDCVQEALIELARQAPPPDSPRAWLFRVVRRRAQNEHRGQRRRASREALAARREAPRDGAPRHGADLSPVEASDLLEGLDPQARELVVLRLWGGLSFNEIADVTDRPTSSLHRDYTAALERLRRLLEPDQDSPAPTQAHHAPRS</sequence>
<feature type="domain" description="RNA polymerase sigma-70 region 2" evidence="7">
    <location>
        <begin position="14"/>
        <end position="75"/>
    </location>
</feature>
<dbReference type="InterPro" id="IPR014284">
    <property type="entry name" value="RNA_pol_sigma-70_dom"/>
</dbReference>
<evidence type="ECO:0000256" key="2">
    <source>
        <dbReference type="ARBA" id="ARBA00023015"/>
    </source>
</evidence>
<dbReference type="Proteomes" id="UP000317429">
    <property type="component" value="Chromosome"/>
</dbReference>
<dbReference type="Pfam" id="PF04542">
    <property type="entry name" value="Sigma70_r2"/>
    <property type="match status" value="1"/>
</dbReference>
<organism evidence="9 10">
    <name type="scientific">Pirellulimonas nuda</name>
    <dbReference type="NCBI Taxonomy" id="2528009"/>
    <lineage>
        <taxon>Bacteria</taxon>
        <taxon>Pseudomonadati</taxon>
        <taxon>Planctomycetota</taxon>
        <taxon>Planctomycetia</taxon>
        <taxon>Pirellulales</taxon>
        <taxon>Lacipirellulaceae</taxon>
        <taxon>Pirellulimonas</taxon>
    </lineage>
</organism>
<dbReference type="SUPFAM" id="SSF88946">
    <property type="entry name" value="Sigma2 domain of RNA polymerase sigma factors"/>
    <property type="match status" value="1"/>
</dbReference>
<evidence type="ECO:0000256" key="4">
    <source>
        <dbReference type="ARBA" id="ARBA00023125"/>
    </source>
</evidence>
<name>A0A518DCJ8_9BACT</name>
<evidence type="ECO:0000313" key="10">
    <source>
        <dbReference type="Proteomes" id="UP000317429"/>
    </source>
</evidence>
<dbReference type="Gene3D" id="1.10.1740.10">
    <property type="match status" value="1"/>
</dbReference>
<dbReference type="PANTHER" id="PTHR43133:SF8">
    <property type="entry name" value="RNA POLYMERASE SIGMA FACTOR HI_1459-RELATED"/>
    <property type="match status" value="1"/>
</dbReference>
<dbReference type="InterPro" id="IPR013324">
    <property type="entry name" value="RNA_pol_sigma_r3/r4-like"/>
</dbReference>
<accession>A0A518DCJ8</accession>
<dbReference type="KEGG" id="pnd:Pla175_25430"/>
<keyword evidence="4" id="KW-0238">DNA-binding</keyword>
<comment type="similarity">
    <text evidence="1">Belongs to the sigma-70 factor family. ECF subfamily.</text>
</comment>
<evidence type="ECO:0000256" key="3">
    <source>
        <dbReference type="ARBA" id="ARBA00023082"/>
    </source>
</evidence>
<feature type="domain" description="RNA polymerase sigma factor 70 region 4 type 2" evidence="8">
    <location>
        <begin position="105"/>
        <end position="154"/>
    </location>
</feature>
<dbReference type="Gene3D" id="1.10.10.10">
    <property type="entry name" value="Winged helix-like DNA-binding domain superfamily/Winged helix DNA-binding domain"/>
    <property type="match status" value="1"/>
</dbReference>
<keyword evidence="3" id="KW-0731">Sigma factor</keyword>
<keyword evidence="2" id="KW-0805">Transcription regulation</keyword>
<dbReference type="PANTHER" id="PTHR43133">
    <property type="entry name" value="RNA POLYMERASE ECF-TYPE SIGMA FACTO"/>
    <property type="match status" value="1"/>
</dbReference>
<reference evidence="9 10" key="1">
    <citation type="submission" date="2019-02" db="EMBL/GenBank/DDBJ databases">
        <title>Deep-cultivation of Planctomycetes and their phenomic and genomic characterization uncovers novel biology.</title>
        <authorList>
            <person name="Wiegand S."/>
            <person name="Jogler M."/>
            <person name="Boedeker C."/>
            <person name="Pinto D."/>
            <person name="Vollmers J."/>
            <person name="Rivas-Marin E."/>
            <person name="Kohn T."/>
            <person name="Peeters S.H."/>
            <person name="Heuer A."/>
            <person name="Rast P."/>
            <person name="Oberbeckmann S."/>
            <person name="Bunk B."/>
            <person name="Jeske O."/>
            <person name="Meyerdierks A."/>
            <person name="Storesund J.E."/>
            <person name="Kallscheuer N."/>
            <person name="Luecker S."/>
            <person name="Lage O.M."/>
            <person name="Pohl T."/>
            <person name="Merkel B.J."/>
            <person name="Hornburger P."/>
            <person name="Mueller R.-W."/>
            <person name="Bruemmer F."/>
            <person name="Labrenz M."/>
            <person name="Spormann A.M."/>
            <person name="Op den Camp H."/>
            <person name="Overmann J."/>
            <person name="Amann R."/>
            <person name="Jetten M.S.M."/>
            <person name="Mascher T."/>
            <person name="Medema M.H."/>
            <person name="Devos D.P."/>
            <person name="Kaster A.-K."/>
            <person name="Ovreas L."/>
            <person name="Rohde M."/>
            <person name="Galperin M.Y."/>
            <person name="Jogler C."/>
        </authorList>
    </citation>
    <scope>NUCLEOTIDE SEQUENCE [LARGE SCALE GENOMIC DNA]</scope>
    <source>
        <strain evidence="9 10">Pla175</strain>
    </source>
</reference>
<dbReference type="InterPro" id="IPR007627">
    <property type="entry name" value="RNA_pol_sigma70_r2"/>
</dbReference>
<evidence type="ECO:0000259" key="8">
    <source>
        <dbReference type="Pfam" id="PF08281"/>
    </source>
</evidence>
<dbReference type="InterPro" id="IPR036388">
    <property type="entry name" value="WH-like_DNA-bd_sf"/>
</dbReference>
<dbReference type="InterPro" id="IPR013325">
    <property type="entry name" value="RNA_pol_sigma_r2"/>
</dbReference>
<dbReference type="AlphaFoldDB" id="A0A518DCJ8"/>
<dbReference type="InterPro" id="IPR013249">
    <property type="entry name" value="RNA_pol_sigma70_r4_t2"/>
</dbReference>
<evidence type="ECO:0000313" key="9">
    <source>
        <dbReference type="EMBL" id="QDU89156.1"/>
    </source>
</evidence>
<evidence type="ECO:0000256" key="6">
    <source>
        <dbReference type="SAM" id="MobiDB-lite"/>
    </source>
</evidence>
<dbReference type="GO" id="GO:0006352">
    <property type="term" value="P:DNA-templated transcription initiation"/>
    <property type="evidence" value="ECO:0007669"/>
    <property type="project" value="InterPro"/>
</dbReference>